<dbReference type="EMBL" id="REGN01008313">
    <property type="protein sequence ID" value="RNA03894.1"/>
    <property type="molecule type" value="Genomic_DNA"/>
</dbReference>
<comment type="caution">
    <text evidence="2">The sequence shown here is derived from an EMBL/GenBank/DDBJ whole genome shotgun (WGS) entry which is preliminary data.</text>
</comment>
<dbReference type="Proteomes" id="UP000276133">
    <property type="component" value="Unassembled WGS sequence"/>
</dbReference>
<protein>
    <submittedName>
        <fullName evidence="2">Uncharacterized protein</fullName>
    </submittedName>
</protein>
<accession>A0A3M7PY53</accession>
<proteinExistence type="predicted"/>
<name>A0A3M7PY53_BRAPC</name>
<keyword evidence="3" id="KW-1185">Reference proteome</keyword>
<dbReference type="AlphaFoldDB" id="A0A3M7PY53"/>
<reference evidence="2 3" key="1">
    <citation type="journal article" date="2018" name="Sci. Rep.">
        <title>Genomic signatures of local adaptation to the degree of environmental predictability in rotifers.</title>
        <authorList>
            <person name="Franch-Gras L."/>
            <person name="Hahn C."/>
            <person name="Garcia-Roger E.M."/>
            <person name="Carmona M.J."/>
            <person name="Serra M."/>
            <person name="Gomez A."/>
        </authorList>
    </citation>
    <scope>NUCLEOTIDE SEQUENCE [LARGE SCALE GENOMIC DNA]</scope>
    <source>
        <strain evidence="2">HYR1</strain>
    </source>
</reference>
<gene>
    <name evidence="2" type="ORF">BpHYR1_002364</name>
</gene>
<evidence type="ECO:0000313" key="2">
    <source>
        <dbReference type="EMBL" id="RNA03894.1"/>
    </source>
</evidence>
<evidence type="ECO:0000313" key="3">
    <source>
        <dbReference type="Proteomes" id="UP000276133"/>
    </source>
</evidence>
<feature type="region of interest" description="Disordered" evidence="1">
    <location>
        <begin position="1"/>
        <end position="36"/>
    </location>
</feature>
<sequence>MKRTPNNFDARNGADRVEAKSSKRFRNEATSAQPGTSLSACAGSFSHLASNSASMLDQYSKVFARSVRFDHMHQSHV</sequence>
<organism evidence="2 3">
    <name type="scientific">Brachionus plicatilis</name>
    <name type="common">Marine rotifer</name>
    <name type="synonym">Brachionus muelleri</name>
    <dbReference type="NCBI Taxonomy" id="10195"/>
    <lineage>
        <taxon>Eukaryota</taxon>
        <taxon>Metazoa</taxon>
        <taxon>Spiralia</taxon>
        <taxon>Gnathifera</taxon>
        <taxon>Rotifera</taxon>
        <taxon>Eurotatoria</taxon>
        <taxon>Monogononta</taxon>
        <taxon>Pseudotrocha</taxon>
        <taxon>Ploima</taxon>
        <taxon>Brachionidae</taxon>
        <taxon>Brachionus</taxon>
    </lineage>
</organism>
<evidence type="ECO:0000256" key="1">
    <source>
        <dbReference type="SAM" id="MobiDB-lite"/>
    </source>
</evidence>
<feature type="compositionally biased region" description="Basic and acidic residues" evidence="1">
    <location>
        <begin position="12"/>
        <end position="27"/>
    </location>
</feature>